<protein>
    <recommendedName>
        <fullName evidence="4">DUF4830 domain-containing protein</fullName>
    </recommendedName>
</protein>
<dbReference type="STRING" id="1798497.A3D71_02255"/>
<sequence>MKKALVYLVVVLLVVVGGWYWYSGQKGGAALTLHPDLYPLYSGAMWGDVQPKTTIDGPGFEVASKPFTDITNIAEKSMPFEKYYEDKLAAAGWVRDDMRAASGPGANITYYTKGDEFIVVFFHSDFKVKNPDAPSECPCDVQLSLISGTQ</sequence>
<proteinExistence type="predicted"/>
<comment type="caution">
    <text evidence="2">The sequence shown here is derived from an EMBL/GenBank/DDBJ whole genome shotgun (WGS) entry which is preliminary data.</text>
</comment>
<accession>A0A1F6DXG4</accession>
<dbReference type="AlphaFoldDB" id="A0A1F6DXG4"/>
<name>A0A1F6DXG4_9BACT</name>
<feature type="transmembrane region" description="Helical" evidence="1">
    <location>
        <begin position="5"/>
        <end position="22"/>
    </location>
</feature>
<dbReference type="Proteomes" id="UP000177652">
    <property type="component" value="Unassembled WGS sequence"/>
</dbReference>
<keyword evidence="1" id="KW-1133">Transmembrane helix</keyword>
<organism evidence="2 3">
    <name type="scientific">Candidatus Kaiserbacteria bacterium RIFCSPHIGHO2_02_FULL_55_20</name>
    <dbReference type="NCBI Taxonomy" id="1798497"/>
    <lineage>
        <taxon>Bacteria</taxon>
        <taxon>Candidatus Kaiseribacteriota</taxon>
    </lineage>
</organism>
<evidence type="ECO:0000313" key="2">
    <source>
        <dbReference type="EMBL" id="OGG66121.1"/>
    </source>
</evidence>
<dbReference type="EMBL" id="MFLK01000019">
    <property type="protein sequence ID" value="OGG66121.1"/>
    <property type="molecule type" value="Genomic_DNA"/>
</dbReference>
<keyword evidence="1" id="KW-0812">Transmembrane</keyword>
<gene>
    <name evidence="2" type="ORF">A3D71_02255</name>
</gene>
<reference evidence="2 3" key="1">
    <citation type="journal article" date="2016" name="Nat. Commun.">
        <title>Thousands of microbial genomes shed light on interconnected biogeochemical processes in an aquifer system.</title>
        <authorList>
            <person name="Anantharaman K."/>
            <person name="Brown C.T."/>
            <person name="Hug L.A."/>
            <person name="Sharon I."/>
            <person name="Castelle C.J."/>
            <person name="Probst A.J."/>
            <person name="Thomas B.C."/>
            <person name="Singh A."/>
            <person name="Wilkins M.J."/>
            <person name="Karaoz U."/>
            <person name="Brodie E.L."/>
            <person name="Williams K.H."/>
            <person name="Hubbard S.S."/>
            <person name="Banfield J.F."/>
        </authorList>
    </citation>
    <scope>NUCLEOTIDE SEQUENCE [LARGE SCALE GENOMIC DNA]</scope>
</reference>
<evidence type="ECO:0000256" key="1">
    <source>
        <dbReference type="SAM" id="Phobius"/>
    </source>
</evidence>
<evidence type="ECO:0008006" key="4">
    <source>
        <dbReference type="Google" id="ProtNLM"/>
    </source>
</evidence>
<evidence type="ECO:0000313" key="3">
    <source>
        <dbReference type="Proteomes" id="UP000177652"/>
    </source>
</evidence>
<keyword evidence="1" id="KW-0472">Membrane</keyword>